<keyword evidence="3 4" id="KW-0378">Hydrolase</keyword>
<name>A0ABW1GPK5_9ACTN</name>
<evidence type="ECO:0000313" key="7">
    <source>
        <dbReference type="Proteomes" id="UP001596200"/>
    </source>
</evidence>
<dbReference type="InterPro" id="IPR020476">
    <property type="entry name" value="Nudix_hydrolase"/>
</dbReference>
<evidence type="ECO:0000256" key="2">
    <source>
        <dbReference type="ARBA" id="ARBA00005582"/>
    </source>
</evidence>
<dbReference type="Pfam" id="PF00293">
    <property type="entry name" value="NUDIX"/>
    <property type="match status" value="1"/>
</dbReference>
<dbReference type="PROSITE" id="PS51462">
    <property type="entry name" value="NUDIX"/>
    <property type="match status" value="1"/>
</dbReference>
<dbReference type="InterPro" id="IPR000086">
    <property type="entry name" value="NUDIX_hydrolase_dom"/>
</dbReference>
<dbReference type="PANTHER" id="PTHR43046:SF16">
    <property type="entry name" value="ADP-RIBOSE PYROPHOSPHATASE YJHB-RELATED"/>
    <property type="match status" value="1"/>
</dbReference>
<gene>
    <name evidence="6" type="ORF">ACFP1B_25585</name>
</gene>
<feature type="domain" description="Nudix hydrolase" evidence="5">
    <location>
        <begin position="4"/>
        <end position="143"/>
    </location>
</feature>
<evidence type="ECO:0000313" key="6">
    <source>
        <dbReference type="EMBL" id="MFC5916770.1"/>
    </source>
</evidence>
<dbReference type="SUPFAM" id="SSF55811">
    <property type="entry name" value="Nudix"/>
    <property type="match status" value="1"/>
</dbReference>
<dbReference type="InterPro" id="IPR020084">
    <property type="entry name" value="NUDIX_hydrolase_CS"/>
</dbReference>
<dbReference type="Proteomes" id="UP001596200">
    <property type="component" value="Unassembled WGS sequence"/>
</dbReference>
<evidence type="ECO:0000259" key="5">
    <source>
        <dbReference type="PROSITE" id="PS51462"/>
    </source>
</evidence>
<comment type="cofactor">
    <cofactor evidence="1">
        <name>Mg(2+)</name>
        <dbReference type="ChEBI" id="CHEBI:18420"/>
    </cofactor>
</comment>
<dbReference type="EMBL" id="JBHSPU010000022">
    <property type="protein sequence ID" value="MFC5916770.1"/>
    <property type="molecule type" value="Genomic_DNA"/>
</dbReference>
<dbReference type="RefSeq" id="WP_344515589.1">
    <property type="nucleotide sequence ID" value="NZ_BAAATU010000034.1"/>
</dbReference>
<reference evidence="7" key="1">
    <citation type="journal article" date="2019" name="Int. J. Syst. Evol. Microbiol.">
        <title>The Global Catalogue of Microorganisms (GCM) 10K type strain sequencing project: providing services to taxonomists for standard genome sequencing and annotation.</title>
        <authorList>
            <consortium name="The Broad Institute Genomics Platform"/>
            <consortium name="The Broad Institute Genome Sequencing Center for Infectious Disease"/>
            <person name="Wu L."/>
            <person name="Ma J."/>
        </authorList>
    </citation>
    <scope>NUCLEOTIDE SEQUENCE [LARGE SCALE GENOMIC DNA]</scope>
    <source>
        <strain evidence="7">JCM 4147</strain>
    </source>
</reference>
<comment type="similarity">
    <text evidence="2 4">Belongs to the Nudix hydrolase family.</text>
</comment>
<accession>A0ABW1GPK5</accession>
<evidence type="ECO:0000256" key="3">
    <source>
        <dbReference type="ARBA" id="ARBA00022801"/>
    </source>
</evidence>
<proteinExistence type="inferred from homology"/>
<dbReference type="InterPro" id="IPR015797">
    <property type="entry name" value="NUDIX_hydrolase-like_dom_sf"/>
</dbReference>
<keyword evidence="7" id="KW-1185">Reference proteome</keyword>
<evidence type="ECO:0000256" key="4">
    <source>
        <dbReference type="RuleBase" id="RU003476"/>
    </source>
</evidence>
<protein>
    <submittedName>
        <fullName evidence="6">NUDIX domain-containing protein</fullName>
    </submittedName>
</protein>
<comment type="caution">
    <text evidence="6">The sequence shown here is derived from an EMBL/GenBank/DDBJ whole genome shotgun (WGS) entry which is preliminary data.</text>
</comment>
<dbReference type="PROSITE" id="PS00893">
    <property type="entry name" value="NUDIX_BOX"/>
    <property type="match status" value="1"/>
</dbReference>
<organism evidence="6 7">
    <name type="scientific">Streptomyces pulveraceus</name>
    <dbReference type="NCBI Taxonomy" id="68258"/>
    <lineage>
        <taxon>Bacteria</taxon>
        <taxon>Bacillati</taxon>
        <taxon>Actinomycetota</taxon>
        <taxon>Actinomycetes</taxon>
        <taxon>Kitasatosporales</taxon>
        <taxon>Streptomycetaceae</taxon>
        <taxon>Streptomyces</taxon>
    </lineage>
</organism>
<dbReference type="Gene3D" id="3.90.79.10">
    <property type="entry name" value="Nucleoside Triphosphate Pyrophosphohydrolase"/>
    <property type="match status" value="1"/>
</dbReference>
<dbReference type="PRINTS" id="PR00502">
    <property type="entry name" value="NUDIXFAMILY"/>
</dbReference>
<sequence>MGSDIQARVSAYAIAVAEDRMLLTRLSENSPVFTPGLWHLPGGGIDPGEQPREALARELYEETGLELLDARLVDARSYSAHRLGVGRHLVGLFYRVGLAPGPLAVTKADDSTSDVSWIPLSGLEESRLSPAAVDGLAMIGGPEPRT</sequence>
<dbReference type="PANTHER" id="PTHR43046">
    <property type="entry name" value="GDP-MANNOSE MANNOSYL HYDROLASE"/>
    <property type="match status" value="1"/>
</dbReference>
<evidence type="ECO:0000256" key="1">
    <source>
        <dbReference type="ARBA" id="ARBA00001946"/>
    </source>
</evidence>